<sequence>MDDNIAPSSRTRGIYETREVKQLKQSRIPIVKVRWNSRRGPEFTWEREDFFMKKYPHLFPSKKRGRGDNRAPGRRSLKEGRMSLGLVFLGFLEAFDWGFLGEILGDI</sequence>
<accession>A0ABQ4YVW6</accession>
<gene>
    <name evidence="1" type="ORF">Tco_0748122</name>
</gene>
<reference evidence="1" key="1">
    <citation type="journal article" date="2022" name="Int. J. Mol. Sci.">
        <title>Draft Genome of Tanacetum Coccineum: Genomic Comparison of Closely Related Tanacetum-Family Plants.</title>
        <authorList>
            <person name="Yamashiro T."/>
            <person name="Shiraishi A."/>
            <person name="Nakayama K."/>
            <person name="Satake H."/>
        </authorList>
    </citation>
    <scope>NUCLEOTIDE SEQUENCE</scope>
</reference>
<reference evidence="1" key="2">
    <citation type="submission" date="2022-01" db="EMBL/GenBank/DDBJ databases">
        <authorList>
            <person name="Yamashiro T."/>
            <person name="Shiraishi A."/>
            <person name="Satake H."/>
            <person name="Nakayama K."/>
        </authorList>
    </citation>
    <scope>NUCLEOTIDE SEQUENCE</scope>
</reference>
<comment type="caution">
    <text evidence="1">The sequence shown here is derived from an EMBL/GenBank/DDBJ whole genome shotgun (WGS) entry which is preliminary data.</text>
</comment>
<evidence type="ECO:0000313" key="1">
    <source>
        <dbReference type="EMBL" id="GJS81581.1"/>
    </source>
</evidence>
<dbReference type="EMBL" id="BQNB010010758">
    <property type="protein sequence ID" value="GJS81581.1"/>
    <property type="molecule type" value="Genomic_DNA"/>
</dbReference>
<proteinExistence type="predicted"/>
<keyword evidence="2" id="KW-1185">Reference proteome</keyword>
<evidence type="ECO:0008006" key="3">
    <source>
        <dbReference type="Google" id="ProtNLM"/>
    </source>
</evidence>
<dbReference type="Proteomes" id="UP001151760">
    <property type="component" value="Unassembled WGS sequence"/>
</dbReference>
<evidence type="ECO:0000313" key="2">
    <source>
        <dbReference type="Proteomes" id="UP001151760"/>
    </source>
</evidence>
<name>A0ABQ4YVW6_9ASTR</name>
<protein>
    <recommendedName>
        <fullName evidence="3">Reverse transcriptase domain-containing protein</fullName>
    </recommendedName>
</protein>
<organism evidence="1 2">
    <name type="scientific">Tanacetum coccineum</name>
    <dbReference type="NCBI Taxonomy" id="301880"/>
    <lineage>
        <taxon>Eukaryota</taxon>
        <taxon>Viridiplantae</taxon>
        <taxon>Streptophyta</taxon>
        <taxon>Embryophyta</taxon>
        <taxon>Tracheophyta</taxon>
        <taxon>Spermatophyta</taxon>
        <taxon>Magnoliopsida</taxon>
        <taxon>eudicotyledons</taxon>
        <taxon>Gunneridae</taxon>
        <taxon>Pentapetalae</taxon>
        <taxon>asterids</taxon>
        <taxon>campanulids</taxon>
        <taxon>Asterales</taxon>
        <taxon>Asteraceae</taxon>
        <taxon>Asteroideae</taxon>
        <taxon>Anthemideae</taxon>
        <taxon>Anthemidinae</taxon>
        <taxon>Tanacetum</taxon>
    </lineage>
</organism>